<accession>A0ABR1YK15</accession>
<proteinExistence type="inferred from homology"/>
<feature type="domain" description="DUF676" evidence="9">
    <location>
        <begin position="9"/>
        <end position="144"/>
    </location>
</feature>
<evidence type="ECO:0000313" key="10">
    <source>
        <dbReference type="EMBL" id="KAK8232033.1"/>
    </source>
</evidence>
<reference evidence="10 11" key="1">
    <citation type="submission" date="2024-04" db="EMBL/GenBank/DDBJ databases">
        <title>Phyllosticta paracitricarpa is synonymous to the EU quarantine fungus P. citricarpa based on phylogenomic analyses.</title>
        <authorList>
            <consortium name="Lawrence Berkeley National Laboratory"/>
            <person name="Van Ingen-Buijs V.A."/>
            <person name="Van Westerhoven A.C."/>
            <person name="Haridas S."/>
            <person name="Skiadas P."/>
            <person name="Martin F."/>
            <person name="Groenewald J.Z."/>
            <person name="Crous P.W."/>
            <person name="Seidl M.F."/>
        </authorList>
    </citation>
    <scope>NUCLEOTIDE SEQUENCE [LARGE SCALE GENOMIC DNA]</scope>
    <source>
        <strain evidence="10 11">CBS 123374</strain>
    </source>
</reference>
<dbReference type="PANTHER" id="PTHR48182:SF2">
    <property type="entry name" value="PROTEIN SERAC1"/>
    <property type="match status" value="1"/>
</dbReference>
<evidence type="ECO:0000256" key="1">
    <source>
        <dbReference type="ARBA" id="ARBA00004173"/>
    </source>
</evidence>
<comment type="similarity">
    <text evidence="4">Belongs to the putative lipase ROG1 family.</text>
</comment>
<keyword evidence="11" id="KW-1185">Reference proteome</keyword>
<organism evidence="10 11">
    <name type="scientific">Phyllosticta capitalensis</name>
    <dbReference type="NCBI Taxonomy" id="121624"/>
    <lineage>
        <taxon>Eukaryota</taxon>
        <taxon>Fungi</taxon>
        <taxon>Dikarya</taxon>
        <taxon>Ascomycota</taxon>
        <taxon>Pezizomycotina</taxon>
        <taxon>Dothideomycetes</taxon>
        <taxon>Dothideomycetes incertae sedis</taxon>
        <taxon>Botryosphaeriales</taxon>
        <taxon>Phyllostictaceae</taxon>
        <taxon>Phyllosticta</taxon>
    </lineage>
</organism>
<sequence>MNSINKDNSIVAVHGLGGDSFSTFTKDNCLWIRDLLPSSSYFANARIMTFGYDARAFIRPFSKGINGRVFTFAQELLVDLDVNRRSPKEKRRPIIFLGHSLGGIVIKSALRHAHERYSPYGSILDATRAVVFFGTPHQGSDAATWAAFLGSIGKVVRLRNTEVVDELKRWSNPLVELTTVFSELRDQFQITTFYEKQTTNGVFIVPHGSAVMGGKMERIRGLEADHHQVCKFTEDDVNWHTVLTHLEAIAYGIQEEFELPKPDATNENISGVGTAPPRVLQRPNTPPSNRRLLTASEWDEETFGDLRVTQMQ</sequence>
<evidence type="ECO:0000256" key="8">
    <source>
        <dbReference type="SAM" id="MobiDB-lite"/>
    </source>
</evidence>
<evidence type="ECO:0000256" key="3">
    <source>
        <dbReference type="ARBA" id="ARBA00004370"/>
    </source>
</evidence>
<evidence type="ECO:0000259" key="9">
    <source>
        <dbReference type="Pfam" id="PF05057"/>
    </source>
</evidence>
<dbReference type="SUPFAM" id="SSF53474">
    <property type="entry name" value="alpha/beta-Hydrolases"/>
    <property type="match status" value="1"/>
</dbReference>
<feature type="region of interest" description="Disordered" evidence="8">
    <location>
        <begin position="262"/>
        <end position="291"/>
    </location>
</feature>
<dbReference type="PANTHER" id="PTHR48182">
    <property type="entry name" value="PROTEIN SERAC1"/>
    <property type="match status" value="1"/>
</dbReference>
<evidence type="ECO:0000256" key="6">
    <source>
        <dbReference type="ARBA" id="ARBA00023128"/>
    </source>
</evidence>
<dbReference type="Proteomes" id="UP001492380">
    <property type="component" value="Unassembled WGS sequence"/>
</dbReference>
<name>A0ABR1YK15_9PEZI</name>
<dbReference type="InterPro" id="IPR007751">
    <property type="entry name" value="DUF676_lipase-like"/>
</dbReference>
<keyword evidence="7" id="KW-0472">Membrane</keyword>
<evidence type="ECO:0000256" key="2">
    <source>
        <dbReference type="ARBA" id="ARBA00004240"/>
    </source>
</evidence>
<evidence type="ECO:0000313" key="11">
    <source>
        <dbReference type="Proteomes" id="UP001492380"/>
    </source>
</evidence>
<protein>
    <recommendedName>
        <fullName evidence="9">DUF676 domain-containing protein</fullName>
    </recommendedName>
</protein>
<dbReference type="InterPro" id="IPR052374">
    <property type="entry name" value="SERAC1"/>
</dbReference>
<evidence type="ECO:0000256" key="5">
    <source>
        <dbReference type="ARBA" id="ARBA00022824"/>
    </source>
</evidence>
<dbReference type="Pfam" id="PF05057">
    <property type="entry name" value="DUF676"/>
    <property type="match status" value="1"/>
</dbReference>
<dbReference type="Gene3D" id="3.40.50.1820">
    <property type="entry name" value="alpha/beta hydrolase"/>
    <property type="match status" value="1"/>
</dbReference>
<keyword evidence="6" id="KW-0496">Mitochondrion</keyword>
<keyword evidence="5" id="KW-0256">Endoplasmic reticulum</keyword>
<comment type="caution">
    <text evidence="10">The sequence shown here is derived from an EMBL/GenBank/DDBJ whole genome shotgun (WGS) entry which is preliminary data.</text>
</comment>
<dbReference type="InterPro" id="IPR029058">
    <property type="entry name" value="AB_hydrolase_fold"/>
</dbReference>
<evidence type="ECO:0000256" key="7">
    <source>
        <dbReference type="ARBA" id="ARBA00023136"/>
    </source>
</evidence>
<evidence type="ECO:0000256" key="4">
    <source>
        <dbReference type="ARBA" id="ARBA00007920"/>
    </source>
</evidence>
<dbReference type="EMBL" id="JBBWRZ010000007">
    <property type="protein sequence ID" value="KAK8232033.1"/>
    <property type="molecule type" value="Genomic_DNA"/>
</dbReference>
<gene>
    <name evidence="10" type="ORF">HDK90DRAFT_488967</name>
</gene>
<comment type="subcellular location">
    <subcellularLocation>
        <location evidence="2">Endoplasmic reticulum</location>
    </subcellularLocation>
    <subcellularLocation>
        <location evidence="3">Membrane</location>
    </subcellularLocation>
    <subcellularLocation>
        <location evidence="1">Mitochondrion</location>
    </subcellularLocation>
</comment>